<evidence type="ECO:0000259" key="6">
    <source>
        <dbReference type="Pfam" id="PF06094"/>
    </source>
</evidence>
<comment type="function">
    <text evidence="1">Putative gamma-glutamylcyclotransferase.</text>
</comment>
<keyword evidence="8" id="KW-1185">Reference proteome</keyword>
<gene>
    <name evidence="7" type="ORF">M569_17564</name>
</gene>
<dbReference type="InterPro" id="IPR013024">
    <property type="entry name" value="GGCT-like"/>
</dbReference>
<dbReference type="InterPro" id="IPR036568">
    <property type="entry name" value="GGCT-like_sf"/>
</dbReference>
<feature type="domain" description="Gamma-glutamylcyclotransferase AIG2-like" evidence="6">
    <location>
        <begin position="9"/>
        <end position="92"/>
    </location>
</feature>
<dbReference type="PANTHER" id="PTHR31544:SF2">
    <property type="entry name" value="AIG2-LIKE PROTEIN D"/>
    <property type="match status" value="1"/>
</dbReference>
<dbReference type="Proteomes" id="UP000015453">
    <property type="component" value="Unassembled WGS sequence"/>
</dbReference>
<organism evidence="7 8">
    <name type="scientific">Genlisea aurea</name>
    <dbReference type="NCBI Taxonomy" id="192259"/>
    <lineage>
        <taxon>Eukaryota</taxon>
        <taxon>Viridiplantae</taxon>
        <taxon>Streptophyta</taxon>
        <taxon>Embryophyta</taxon>
        <taxon>Tracheophyta</taxon>
        <taxon>Spermatophyta</taxon>
        <taxon>Magnoliopsida</taxon>
        <taxon>eudicotyledons</taxon>
        <taxon>Gunneridae</taxon>
        <taxon>Pentapetalae</taxon>
        <taxon>asterids</taxon>
        <taxon>lamiids</taxon>
        <taxon>Lamiales</taxon>
        <taxon>Lentibulariaceae</taxon>
        <taxon>Genlisea</taxon>
    </lineage>
</organism>
<evidence type="ECO:0000256" key="2">
    <source>
        <dbReference type="ARBA" id="ARBA00008861"/>
    </source>
</evidence>
<reference evidence="7 8" key="1">
    <citation type="journal article" date="2013" name="BMC Genomics">
        <title>The miniature genome of a carnivorous plant Genlisea aurea contains a low number of genes and short non-coding sequences.</title>
        <authorList>
            <person name="Leushkin E.V."/>
            <person name="Sutormin R.A."/>
            <person name="Nabieva E.R."/>
            <person name="Penin A.A."/>
            <person name="Kondrashov A.S."/>
            <person name="Logacheva M.D."/>
        </authorList>
    </citation>
    <scope>NUCLEOTIDE SEQUENCE [LARGE SCALE GENOMIC DNA]</scope>
</reference>
<dbReference type="PANTHER" id="PTHR31544">
    <property type="entry name" value="AIG2-LIKE PROTEIN D"/>
    <property type="match status" value="1"/>
</dbReference>
<comment type="similarity">
    <text evidence="2">Belongs to the gamma-glutamylcyclotransferase family.</text>
</comment>
<dbReference type="EMBL" id="AUSU01010441">
    <property type="protein sequence ID" value="EPS57256.1"/>
    <property type="molecule type" value="Genomic_DNA"/>
</dbReference>
<evidence type="ECO:0000256" key="4">
    <source>
        <dbReference type="ARBA" id="ARBA00023315"/>
    </source>
</evidence>
<dbReference type="CDD" id="cd06661">
    <property type="entry name" value="GGCT_like"/>
    <property type="match status" value="1"/>
</dbReference>
<dbReference type="InterPro" id="IPR045038">
    <property type="entry name" value="AIG2-like"/>
</dbReference>
<accession>S8BYK8</accession>
<dbReference type="GO" id="GO:0016746">
    <property type="term" value="F:acyltransferase activity"/>
    <property type="evidence" value="ECO:0007669"/>
    <property type="project" value="UniProtKB-KW"/>
</dbReference>
<evidence type="ECO:0000256" key="1">
    <source>
        <dbReference type="ARBA" id="ARBA00002782"/>
    </source>
</evidence>
<keyword evidence="3" id="KW-0808">Transferase</keyword>
<dbReference type="AlphaFoldDB" id="S8BYK8"/>
<keyword evidence="4" id="KW-0012">Acyltransferase</keyword>
<evidence type="ECO:0000313" key="8">
    <source>
        <dbReference type="Proteomes" id="UP000015453"/>
    </source>
</evidence>
<dbReference type="SUPFAM" id="SSF110857">
    <property type="entry name" value="Gamma-glutamyl cyclotransferase-like"/>
    <property type="match status" value="1"/>
</dbReference>
<dbReference type="OrthoDB" id="1044435at2759"/>
<evidence type="ECO:0000256" key="5">
    <source>
        <dbReference type="ARBA" id="ARBA00030602"/>
    </source>
</evidence>
<comment type="caution">
    <text evidence="7">The sequence shown here is derived from an EMBL/GenBank/DDBJ whole genome shotgun (WGS) entry which is preliminary data.</text>
</comment>
<evidence type="ECO:0000256" key="3">
    <source>
        <dbReference type="ARBA" id="ARBA00022679"/>
    </source>
</evidence>
<sequence>SSQLNLANVFVYGSLLADDVIRALLTRVPSSSIAVLPHHQRFSIKERVYPAIIPIKDEKVVGKVFLGITPSELHILDDFEDFEYERTKVDVFV</sequence>
<protein>
    <recommendedName>
        <fullName evidence="5">Putative gamma-glutamylcyclotransferase</fullName>
    </recommendedName>
</protein>
<name>S8BYK8_9LAMI</name>
<dbReference type="InterPro" id="IPR009288">
    <property type="entry name" value="AIG2-like_dom"/>
</dbReference>
<feature type="non-terminal residue" evidence="7">
    <location>
        <position position="93"/>
    </location>
</feature>
<proteinExistence type="inferred from homology"/>
<evidence type="ECO:0000313" key="7">
    <source>
        <dbReference type="EMBL" id="EPS57256.1"/>
    </source>
</evidence>
<dbReference type="Pfam" id="PF06094">
    <property type="entry name" value="GGACT"/>
    <property type="match status" value="1"/>
</dbReference>
<feature type="non-terminal residue" evidence="7">
    <location>
        <position position="1"/>
    </location>
</feature>
<dbReference type="Gene3D" id="3.10.490.10">
    <property type="entry name" value="Gamma-glutamyl cyclotransferase-like"/>
    <property type="match status" value="1"/>
</dbReference>